<protein>
    <submittedName>
        <fullName evidence="3">Membrane protein</fullName>
    </submittedName>
</protein>
<keyword evidence="4" id="KW-1185">Reference proteome</keyword>
<keyword evidence="2" id="KW-0472">Membrane</keyword>
<dbReference type="PATRIC" id="fig|408015.6.peg.417"/>
<proteinExistence type="predicted"/>
<feature type="transmembrane region" description="Helical" evidence="2">
    <location>
        <begin position="34"/>
        <end position="53"/>
    </location>
</feature>
<dbReference type="STRING" id="408015.SXIM_03890"/>
<evidence type="ECO:0000313" key="3">
    <source>
        <dbReference type="EMBL" id="AKG41773.1"/>
    </source>
</evidence>
<organism evidence="3 4">
    <name type="scientific">Streptomyces xiamenensis</name>
    <dbReference type="NCBI Taxonomy" id="408015"/>
    <lineage>
        <taxon>Bacteria</taxon>
        <taxon>Bacillati</taxon>
        <taxon>Actinomycetota</taxon>
        <taxon>Actinomycetes</taxon>
        <taxon>Kitasatosporales</taxon>
        <taxon>Streptomycetaceae</taxon>
        <taxon>Streptomyces</taxon>
    </lineage>
</organism>
<dbReference type="RefSeq" id="WP_046722756.1">
    <property type="nucleotide sequence ID" value="NZ_CP009922.3"/>
</dbReference>
<feature type="transmembrane region" description="Helical" evidence="2">
    <location>
        <begin position="60"/>
        <end position="81"/>
    </location>
</feature>
<evidence type="ECO:0000256" key="2">
    <source>
        <dbReference type="SAM" id="Phobius"/>
    </source>
</evidence>
<name>A0A0F7FPM3_9ACTN</name>
<dbReference type="KEGG" id="sxi:SXIM_03890"/>
<sequence>MLIGTFCTLLTAAGLGVAFLVAKRRRYATALRVAAFSLLPLGLAMTGVVRFVLNMTFNPVAWAGLGVIGLAVLIFFVAGFADRRGGGGAGQAAAEPAAQAPALPAERGRAAAAAPADDFSDIEAILKKHGI</sequence>
<feature type="compositionally biased region" description="Low complexity" evidence="1">
    <location>
        <begin position="91"/>
        <end position="115"/>
    </location>
</feature>
<dbReference type="EMBL" id="CP009922">
    <property type="protein sequence ID" value="AKG41773.1"/>
    <property type="molecule type" value="Genomic_DNA"/>
</dbReference>
<dbReference type="AlphaFoldDB" id="A0A0F7FPM3"/>
<accession>A0A0F7FPM3</accession>
<gene>
    <name evidence="3" type="ORF">SXIM_03890</name>
</gene>
<reference evidence="3" key="1">
    <citation type="submission" date="2019-08" db="EMBL/GenBank/DDBJ databases">
        <title>Complete genome sequence of a mangrove-derived Streptomyces xiamenensis.</title>
        <authorList>
            <person name="Xu J."/>
        </authorList>
    </citation>
    <scope>NUCLEOTIDE SEQUENCE</scope>
    <source>
        <strain evidence="3">318</strain>
    </source>
</reference>
<dbReference type="HOGENOM" id="CLU_1721400_0_0_11"/>
<feature type="region of interest" description="Disordered" evidence="1">
    <location>
        <begin position="85"/>
        <end position="115"/>
    </location>
</feature>
<dbReference type="Proteomes" id="UP000034034">
    <property type="component" value="Chromosome"/>
</dbReference>
<keyword evidence="2" id="KW-1133">Transmembrane helix</keyword>
<evidence type="ECO:0000256" key="1">
    <source>
        <dbReference type="SAM" id="MobiDB-lite"/>
    </source>
</evidence>
<keyword evidence="2" id="KW-0812">Transmembrane</keyword>
<evidence type="ECO:0000313" key="4">
    <source>
        <dbReference type="Proteomes" id="UP000034034"/>
    </source>
</evidence>